<dbReference type="Proteomes" id="UP000515680">
    <property type="component" value="Chromosome"/>
</dbReference>
<name>A0A6S5TDP9_PSEPU</name>
<gene>
    <name evidence="1" type="ORF">WP8W18C01_07810</name>
</gene>
<proteinExistence type="predicted"/>
<protein>
    <submittedName>
        <fullName evidence="1">Uncharacterized protein</fullName>
    </submittedName>
</protein>
<evidence type="ECO:0000313" key="2">
    <source>
        <dbReference type="Proteomes" id="UP000515680"/>
    </source>
</evidence>
<evidence type="ECO:0000313" key="1">
    <source>
        <dbReference type="EMBL" id="BBT38440.1"/>
    </source>
</evidence>
<organism evidence="1 2">
    <name type="scientific">Pseudomonas putida</name>
    <name type="common">Arthrobacter siderocapsulatus</name>
    <dbReference type="NCBI Taxonomy" id="303"/>
    <lineage>
        <taxon>Bacteria</taxon>
        <taxon>Pseudomonadati</taxon>
        <taxon>Pseudomonadota</taxon>
        <taxon>Gammaproteobacteria</taxon>
        <taxon>Pseudomonadales</taxon>
        <taxon>Pseudomonadaceae</taxon>
        <taxon>Pseudomonas</taxon>
    </lineage>
</organism>
<accession>A0A6S5TDP9</accession>
<reference evidence="1 2" key="1">
    <citation type="submission" date="2019-12" db="EMBL/GenBank/DDBJ databases">
        <title>complete genome sequences of Pseudomonas putida str. WP8-W18-CRE-01 isolated from wastewater treatment plant effluent.</title>
        <authorList>
            <person name="Sekizuka T."/>
            <person name="Itokawa K."/>
            <person name="Yatsu K."/>
            <person name="Inamine Y."/>
            <person name="Kuroda M."/>
        </authorList>
    </citation>
    <scope>NUCLEOTIDE SEQUENCE [LARGE SCALE GENOMIC DNA]</scope>
    <source>
        <strain evidence="1 2">WP8-W18-CRE-01</strain>
    </source>
</reference>
<dbReference type="AlphaFoldDB" id="A0A6S5TDP9"/>
<dbReference type="RefSeq" id="WP_042855643.1">
    <property type="nucleotide sequence ID" value="NZ_AP022227.1"/>
</dbReference>
<dbReference type="EMBL" id="AP022227">
    <property type="protein sequence ID" value="BBT38440.1"/>
    <property type="molecule type" value="Genomic_DNA"/>
</dbReference>
<sequence length="104" mass="11244">MGFYIECYRGAEFLHAGQPSTISADQIEQVVDETTQVSTPAFKGGDEVRRATFVATTPQGKFTWHVLFSTGDADDCVEDVTLVSAPLDAVVKVSPGFKIRDADS</sequence>